<dbReference type="Proteomes" id="UP000249619">
    <property type="component" value="Unassembled WGS sequence"/>
</dbReference>
<evidence type="ECO:0000313" key="2">
    <source>
        <dbReference type="EMBL" id="RAR07778.1"/>
    </source>
</evidence>
<comment type="caution">
    <text evidence="2">The sequence shown here is derived from an EMBL/GenBank/DDBJ whole genome shotgun (WGS) entry which is preliminary data.</text>
</comment>
<feature type="region of interest" description="Disordered" evidence="1">
    <location>
        <begin position="103"/>
        <end position="160"/>
    </location>
</feature>
<proteinExistence type="predicted"/>
<dbReference type="EMBL" id="QGDH01000096">
    <property type="protein sequence ID" value="RAR07778.1"/>
    <property type="molecule type" value="Genomic_DNA"/>
</dbReference>
<protein>
    <submittedName>
        <fullName evidence="2">Uncharacterized protein</fullName>
    </submittedName>
</protein>
<feature type="compositionally biased region" description="Acidic residues" evidence="1">
    <location>
        <begin position="110"/>
        <end position="131"/>
    </location>
</feature>
<sequence>MAPFYAQNLYACLNMGARLTAPSYNLMPIHETVTYPRITVTAENDPCSNRSMSYEHVLSCGHAIVTAAPDEPCAANCCDGSVSASYVPRTECHAWDTAIPQVGDNFFEGMGDDDDDDDDDDDAQEREDEDEARTNTELLPTISAPTNSKPPQTNHSSPISLGEEGHLYLAYTRHAGLNHPAASHAARNREDTPITSSPQRWTIRTEMGKWVDL</sequence>
<name>A0A364MZ62_STELY</name>
<reference evidence="3" key="1">
    <citation type="submission" date="2018-05" db="EMBL/GenBank/DDBJ databases">
        <title>Draft genome sequence of Stemphylium lycopersici strain CIDEFI 213.</title>
        <authorList>
            <person name="Medina R."/>
            <person name="Franco M.E.E."/>
            <person name="Lucentini C.G."/>
            <person name="Saparrat M.C.N."/>
            <person name="Balatti P.A."/>
        </authorList>
    </citation>
    <scope>NUCLEOTIDE SEQUENCE [LARGE SCALE GENOMIC DNA]</scope>
    <source>
        <strain evidence="3">CIDEFI 213</strain>
    </source>
</reference>
<accession>A0A364MZ62</accession>
<feature type="compositionally biased region" description="Polar residues" evidence="1">
    <location>
        <begin position="135"/>
        <end position="159"/>
    </location>
</feature>
<organism evidence="2 3">
    <name type="scientific">Stemphylium lycopersici</name>
    <name type="common">Tomato gray leaf spot disease fungus</name>
    <name type="synonym">Thyrospora lycopersici</name>
    <dbReference type="NCBI Taxonomy" id="183478"/>
    <lineage>
        <taxon>Eukaryota</taxon>
        <taxon>Fungi</taxon>
        <taxon>Dikarya</taxon>
        <taxon>Ascomycota</taxon>
        <taxon>Pezizomycotina</taxon>
        <taxon>Dothideomycetes</taxon>
        <taxon>Pleosporomycetidae</taxon>
        <taxon>Pleosporales</taxon>
        <taxon>Pleosporineae</taxon>
        <taxon>Pleosporaceae</taxon>
        <taxon>Stemphylium</taxon>
    </lineage>
</organism>
<gene>
    <name evidence="2" type="ORF">DDE83_006346</name>
</gene>
<evidence type="ECO:0000256" key="1">
    <source>
        <dbReference type="SAM" id="MobiDB-lite"/>
    </source>
</evidence>
<keyword evidence="3" id="KW-1185">Reference proteome</keyword>
<evidence type="ECO:0000313" key="3">
    <source>
        <dbReference type="Proteomes" id="UP000249619"/>
    </source>
</evidence>
<dbReference type="AlphaFoldDB" id="A0A364MZ62"/>